<dbReference type="InterPro" id="IPR025337">
    <property type="entry name" value="Questin_oxidase-like"/>
</dbReference>
<accession>A0AAN9YDB2</accession>
<evidence type="ECO:0000313" key="2">
    <source>
        <dbReference type="EMBL" id="KAK7733710.1"/>
    </source>
</evidence>
<dbReference type="EMBL" id="JAJSPL020000046">
    <property type="protein sequence ID" value="KAK7733710.1"/>
    <property type="molecule type" value="Genomic_DNA"/>
</dbReference>
<comment type="caution">
    <text evidence="2">The sequence shown here is derived from an EMBL/GenBank/DDBJ whole genome shotgun (WGS) entry which is preliminary data.</text>
</comment>
<reference evidence="2 3" key="1">
    <citation type="journal article" date="2023" name="PLoS ONE">
        <title>Cytospora paraplurivora sp. nov. isolated from orchards with fruit tree decline syndrome in Ontario, Canada.</title>
        <authorList>
            <person name="Ilyukhin E."/>
            <person name="Nguyen H.D.T."/>
            <person name="Castle A.J."/>
            <person name="Ellouze W."/>
        </authorList>
    </citation>
    <scope>NUCLEOTIDE SEQUENCE [LARGE SCALE GENOMIC DNA]</scope>
    <source>
        <strain evidence="2 3">FDS-564</strain>
    </source>
</reference>
<dbReference type="Pfam" id="PF14027">
    <property type="entry name" value="Questin_oxidase"/>
    <property type="match status" value="1"/>
</dbReference>
<name>A0AAN9YDB2_9PEZI</name>
<dbReference type="AlphaFoldDB" id="A0AAN9YDB2"/>
<keyword evidence="3" id="KW-1185">Reference proteome</keyword>
<evidence type="ECO:0000256" key="1">
    <source>
        <dbReference type="ARBA" id="ARBA00023002"/>
    </source>
</evidence>
<organism evidence="2 3">
    <name type="scientific">Cytospora paraplurivora</name>
    <dbReference type="NCBI Taxonomy" id="2898453"/>
    <lineage>
        <taxon>Eukaryota</taxon>
        <taxon>Fungi</taxon>
        <taxon>Dikarya</taxon>
        <taxon>Ascomycota</taxon>
        <taxon>Pezizomycotina</taxon>
        <taxon>Sordariomycetes</taxon>
        <taxon>Sordariomycetidae</taxon>
        <taxon>Diaporthales</taxon>
        <taxon>Cytosporaceae</taxon>
        <taxon>Cytospora</taxon>
    </lineage>
</organism>
<dbReference type="PANTHER" id="PTHR35870:SF1">
    <property type="entry name" value="PROTEIN, PUTATIVE (AFU_ORTHOLOGUE AFUA_5G03330)-RELATED"/>
    <property type="match status" value="1"/>
</dbReference>
<dbReference type="GO" id="GO:0016491">
    <property type="term" value="F:oxidoreductase activity"/>
    <property type="evidence" value="ECO:0007669"/>
    <property type="project" value="UniProtKB-KW"/>
</dbReference>
<evidence type="ECO:0000313" key="3">
    <source>
        <dbReference type="Proteomes" id="UP001320245"/>
    </source>
</evidence>
<gene>
    <name evidence="2" type="ORF">SLS53_008177</name>
</gene>
<evidence type="ECO:0008006" key="4">
    <source>
        <dbReference type="Google" id="ProtNLM"/>
    </source>
</evidence>
<protein>
    <recommendedName>
        <fullName evidence="4">Oxidoreductase AflY</fullName>
    </recommendedName>
</protein>
<keyword evidence="1" id="KW-0560">Oxidoreductase</keyword>
<proteinExistence type="predicted"/>
<sequence length="472" mass="54183">MLLDTETFTFDPVLTPGFAHADNLTEEGAREVEECLKENNEKYHIFFTTEAHMGDAQTEMVQVYLHNHIAHHDITLWALGATPDVLRSQHRRNALYMRDAMKIYPTVVADLEDNFVFMKCLGREEHFRNFEAFFMEKIKEVGYEVVLQTYLLGGSEIAERMMCHQYMGYVHGLIHMGLALEFKQPLLLAEGLAQSAVHHDWWYIEFLTNAESLAQKAEEPALPLATLIDMMREDPKLSTASSLEYHTQTRKHSGIWAMDKEMARDGVLGNAREEYLRLAARWRVDPNDVDRATAELINTAVYTTAGAQRAPYQCTFDFWLLHSLTSCVGNVAFLKEDSITKEQKARVLEYSGRVHMMTYAGLGTPQLCLDYLCSHRSKLPGQTWETVFERATRHADDGHMAKMIRTTKLAEQLSKPYDHLPEFRVKQDMFLIAGVAMIDSASAQPMTGTKHHDFIRGAAWEEAWEKYPKRNY</sequence>
<dbReference type="PANTHER" id="PTHR35870">
    <property type="entry name" value="PROTEIN, PUTATIVE (AFU_ORTHOLOGUE AFUA_5G03330)-RELATED"/>
    <property type="match status" value="1"/>
</dbReference>
<dbReference type="Proteomes" id="UP001320245">
    <property type="component" value="Unassembled WGS sequence"/>
</dbReference>